<keyword evidence="1" id="KW-1133">Transmembrane helix</keyword>
<evidence type="ECO:0000313" key="2">
    <source>
        <dbReference type="EMBL" id="RZS92613.1"/>
    </source>
</evidence>
<comment type="caution">
    <text evidence="2">The sequence shown here is derived from an EMBL/GenBank/DDBJ whole genome shotgun (WGS) entry which is preliminary data.</text>
</comment>
<feature type="transmembrane region" description="Helical" evidence="1">
    <location>
        <begin position="30"/>
        <end position="47"/>
    </location>
</feature>
<keyword evidence="1" id="KW-0812">Transmembrane</keyword>
<feature type="transmembrane region" description="Helical" evidence="1">
    <location>
        <begin position="112"/>
        <end position="131"/>
    </location>
</feature>
<dbReference type="EMBL" id="SGXE01000003">
    <property type="protein sequence ID" value="RZS92613.1"/>
    <property type="molecule type" value="Genomic_DNA"/>
</dbReference>
<feature type="transmembrane region" description="Helical" evidence="1">
    <location>
        <begin position="79"/>
        <end position="100"/>
    </location>
</feature>
<reference evidence="2 3" key="1">
    <citation type="submission" date="2019-02" db="EMBL/GenBank/DDBJ databases">
        <title>Genomic Encyclopedia of Type Strains, Phase IV (KMG-IV): sequencing the most valuable type-strain genomes for metagenomic binning, comparative biology and taxonomic classification.</title>
        <authorList>
            <person name="Goeker M."/>
        </authorList>
    </citation>
    <scope>NUCLEOTIDE SEQUENCE [LARGE SCALE GENOMIC DNA]</scope>
    <source>
        <strain evidence="2 3">DSM 17196</strain>
    </source>
</reference>
<evidence type="ECO:0000313" key="3">
    <source>
        <dbReference type="Proteomes" id="UP000292262"/>
    </source>
</evidence>
<keyword evidence="1" id="KW-0472">Membrane</keyword>
<feature type="transmembrane region" description="Helical" evidence="1">
    <location>
        <begin position="7"/>
        <end position="24"/>
    </location>
</feature>
<protein>
    <recommendedName>
        <fullName evidence="4">YhhN-like protein</fullName>
    </recommendedName>
</protein>
<sequence length="236" mass="26852">MSIDRLVSTLLYLAITILAITILFMDRKLIIYPKLIALLLILGVYFVKVKNRKLNYYYIVSMLIMVANDALILTGFDTYFTIITLLGSAYFILSTFAISNYIKKEDVKISKFYSFPILIGIILLGYLIYAITDLVLPYVLGSLWSLSIFVVSMVAFTICCFFIFVGDRYTGTFKLFIAASCCLVVNALIPVNYFVYYTKVFTLLINLFELVGFFLFTLFLVSATAKLPSKTTNQFI</sequence>
<accession>A0A4Q7NYU8</accession>
<proteinExistence type="predicted"/>
<dbReference type="AlphaFoldDB" id="A0A4Q7NYU8"/>
<feature type="transmembrane region" description="Helical" evidence="1">
    <location>
        <begin position="54"/>
        <end position="73"/>
    </location>
</feature>
<evidence type="ECO:0008006" key="4">
    <source>
        <dbReference type="Google" id="ProtNLM"/>
    </source>
</evidence>
<organism evidence="2 3">
    <name type="scientific">Aquimarina brevivitae</name>
    <dbReference type="NCBI Taxonomy" id="323412"/>
    <lineage>
        <taxon>Bacteria</taxon>
        <taxon>Pseudomonadati</taxon>
        <taxon>Bacteroidota</taxon>
        <taxon>Flavobacteriia</taxon>
        <taxon>Flavobacteriales</taxon>
        <taxon>Flavobacteriaceae</taxon>
        <taxon>Aquimarina</taxon>
    </lineage>
</organism>
<feature type="transmembrane region" description="Helical" evidence="1">
    <location>
        <begin position="201"/>
        <end position="221"/>
    </location>
</feature>
<name>A0A4Q7NYU8_9FLAO</name>
<feature type="transmembrane region" description="Helical" evidence="1">
    <location>
        <begin position="176"/>
        <end position="195"/>
    </location>
</feature>
<evidence type="ECO:0000256" key="1">
    <source>
        <dbReference type="SAM" id="Phobius"/>
    </source>
</evidence>
<feature type="transmembrane region" description="Helical" evidence="1">
    <location>
        <begin position="143"/>
        <end position="164"/>
    </location>
</feature>
<gene>
    <name evidence="2" type="ORF">EV197_2751</name>
</gene>
<keyword evidence="3" id="KW-1185">Reference proteome</keyword>
<dbReference type="Proteomes" id="UP000292262">
    <property type="component" value="Unassembled WGS sequence"/>
</dbReference>